<keyword evidence="11 13" id="KW-0449">Lipoprotein</keyword>
<keyword evidence="9 13" id="KW-0472">Membrane</keyword>
<keyword evidence="12 13" id="KW-0636">Prenylation</keyword>
<evidence type="ECO:0000256" key="1">
    <source>
        <dbReference type="ARBA" id="ARBA00002837"/>
    </source>
</evidence>
<dbReference type="FunFam" id="1.50.10.10:FF:000004">
    <property type="entry name" value="Phosphorylase b kinase regulatory subunit"/>
    <property type="match status" value="1"/>
</dbReference>
<dbReference type="InterPro" id="IPR012341">
    <property type="entry name" value="6hp_glycosidase-like_sf"/>
</dbReference>
<dbReference type="OrthoDB" id="5971574at2759"/>
<dbReference type="GO" id="GO:0005964">
    <property type="term" value="C:phosphorylase kinase complex"/>
    <property type="evidence" value="ECO:0007669"/>
    <property type="project" value="TreeGrafter"/>
</dbReference>
<dbReference type="InterPro" id="IPR011613">
    <property type="entry name" value="GH15-like"/>
</dbReference>
<evidence type="ECO:0000256" key="12">
    <source>
        <dbReference type="ARBA" id="ARBA00023289"/>
    </source>
</evidence>
<keyword evidence="7 13" id="KW-0321">Glycogen metabolism</keyword>
<dbReference type="InterPro" id="IPR008928">
    <property type="entry name" value="6-hairpin_glycosidase_sf"/>
</dbReference>
<dbReference type="STRING" id="307972.A0A2G8KPA5"/>
<dbReference type="PANTHER" id="PTHR10749">
    <property type="entry name" value="PHOSPHORYLASE B KINASE REGULATORY SUBUNIT"/>
    <property type="match status" value="1"/>
</dbReference>
<gene>
    <name evidence="15" type="ORF">BSL78_13286</name>
</gene>
<dbReference type="GO" id="GO:0005516">
    <property type="term" value="F:calmodulin binding"/>
    <property type="evidence" value="ECO:0007669"/>
    <property type="project" value="UniProtKB-KW"/>
</dbReference>
<sequence>MRSRSNSGVRLDFFHRLLEKTIFINQNAVTGLFRSSNKSNDAWVRDNVYAIMAVWGLSMAYRKQATWTRIELKPMPWNNIHFDAFGLFLPNFQDVVRSMRALLTSMMKQVEKVEMFKHSQSPEDSLHAKYSSLTGHTCVGDQEWGHLQIDATSLFLLMLSQMTASGLQIVFTLDEVDFIQNLVFYIENAYRIPDYGIWERGDKTNHGLPELNASSIGMAKAAMEAVNELDLFCARGGASSVIHVKSDKVAQCQAILHSMLPRESNSKEVDAGLLSVIGFPAFAVDDESILNHTKDDIMCKLQGKYGCKRFLRDGYKTVKEDPNRMYYESAELKIFENIECEWPVFYIFLMLDGIFSNNKEQISEYHDAIDDLMIYLPDASKVIPELYYVPEEKVDLEYKTPGSQDRKPGGQVPHLWSQSLFILAMLMKEKFITPGEVDPLNRRQSIRPKPDLVVQVAVLAEDTLVQQILKSHDIVVQTVAEAAPIFIYPARVLIHVFKHLGENKKMELTGNVCGETGVLGTSMLYTLHGKILAFVPQFLDHHQFYLALDNDLLADLTKNDISFLRNNWRELGRPTVTITVTHGMIANESIQASILSNIRKFQTGYINGVQVQMGNLGNLIAPLASRG</sequence>
<keyword evidence="6" id="KW-0597">Phosphoprotein</keyword>
<dbReference type="Gene3D" id="1.50.10.10">
    <property type="match status" value="1"/>
</dbReference>
<keyword evidence="10 13" id="KW-0119">Carbohydrate metabolism</keyword>
<dbReference type="AlphaFoldDB" id="A0A2G8KPA5"/>
<accession>A0A2G8KPA5</accession>
<proteinExistence type="inferred from homology"/>
<protein>
    <recommendedName>
        <fullName evidence="13">Phosphorylase b kinase regulatory subunit</fullName>
    </recommendedName>
</protein>
<evidence type="ECO:0000256" key="10">
    <source>
        <dbReference type="ARBA" id="ARBA00023277"/>
    </source>
</evidence>
<dbReference type="Pfam" id="PF00723">
    <property type="entry name" value="Glyco_hydro_15"/>
    <property type="match status" value="1"/>
</dbReference>
<evidence type="ECO:0000313" key="15">
    <source>
        <dbReference type="EMBL" id="PIK49843.1"/>
    </source>
</evidence>
<dbReference type="GO" id="GO:0016301">
    <property type="term" value="F:kinase activity"/>
    <property type="evidence" value="ECO:0007669"/>
    <property type="project" value="UniProtKB-KW"/>
</dbReference>
<keyword evidence="15" id="KW-0418">Kinase</keyword>
<dbReference type="UniPathway" id="UPA00163"/>
<dbReference type="PANTHER" id="PTHR10749:SF7">
    <property type="entry name" value="PHOSPHORYLASE B KINASE REGULATORY SUBUNIT ALPHA-RELATED"/>
    <property type="match status" value="1"/>
</dbReference>
<keyword evidence="16" id="KW-1185">Reference proteome</keyword>
<comment type="subcellular location">
    <subcellularLocation>
        <location evidence="2 13">Cell membrane</location>
        <topology evidence="2 13">Lipid-anchor</topology>
        <orientation evidence="2 13">Cytoplasmic side</orientation>
    </subcellularLocation>
</comment>
<keyword evidence="5 13" id="KW-1003">Cell membrane</keyword>
<dbReference type="InterPro" id="IPR008734">
    <property type="entry name" value="PHK_A/B_su"/>
</dbReference>
<comment type="pathway">
    <text evidence="3 13">Glycan biosynthesis; glycogen metabolism.</text>
</comment>
<evidence type="ECO:0000313" key="16">
    <source>
        <dbReference type="Proteomes" id="UP000230750"/>
    </source>
</evidence>
<dbReference type="GO" id="GO:0005886">
    <property type="term" value="C:plasma membrane"/>
    <property type="evidence" value="ECO:0007669"/>
    <property type="project" value="UniProtKB-SubCell"/>
</dbReference>
<keyword evidence="15" id="KW-0808">Transferase</keyword>
<evidence type="ECO:0000256" key="4">
    <source>
        <dbReference type="ARBA" id="ARBA00007128"/>
    </source>
</evidence>
<name>A0A2G8KPA5_STIJA</name>
<comment type="caution">
    <text evidence="15">The sequence shown here is derived from an EMBL/GenBank/DDBJ whole genome shotgun (WGS) entry which is preliminary data.</text>
</comment>
<evidence type="ECO:0000256" key="6">
    <source>
        <dbReference type="ARBA" id="ARBA00022553"/>
    </source>
</evidence>
<evidence type="ECO:0000259" key="14">
    <source>
        <dbReference type="Pfam" id="PF00723"/>
    </source>
</evidence>
<keyword evidence="8 13" id="KW-0112">Calmodulin-binding</keyword>
<comment type="function">
    <text evidence="1">Phosphorylase b kinase catalyzes the phosphorylation of serine in certain substrates, including troponin I. The alpha chain may bind calmodulin.</text>
</comment>
<evidence type="ECO:0000256" key="13">
    <source>
        <dbReference type="RuleBase" id="RU364123"/>
    </source>
</evidence>
<dbReference type="Proteomes" id="UP000230750">
    <property type="component" value="Unassembled WGS sequence"/>
</dbReference>
<dbReference type="GO" id="GO:0005977">
    <property type="term" value="P:glycogen metabolic process"/>
    <property type="evidence" value="ECO:0007669"/>
    <property type="project" value="UniProtKB-UniPathway"/>
</dbReference>
<evidence type="ECO:0000256" key="3">
    <source>
        <dbReference type="ARBA" id="ARBA00005131"/>
    </source>
</evidence>
<evidence type="ECO:0000256" key="2">
    <source>
        <dbReference type="ARBA" id="ARBA00004342"/>
    </source>
</evidence>
<evidence type="ECO:0000256" key="8">
    <source>
        <dbReference type="ARBA" id="ARBA00022860"/>
    </source>
</evidence>
<evidence type="ECO:0000256" key="9">
    <source>
        <dbReference type="ARBA" id="ARBA00023136"/>
    </source>
</evidence>
<organism evidence="15 16">
    <name type="scientific">Stichopus japonicus</name>
    <name type="common">Sea cucumber</name>
    <dbReference type="NCBI Taxonomy" id="307972"/>
    <lineage>
        <taxon>Eukaryota</taxon>
        <taxon>Metazoa</taxon>
        <taxon>Echinodermata</taxon>
        <taxon>Eleutherozoa</taxon>
        <taxon>Echinozoa</taxon>
        <taxon>Holothuroidea</taxon>
        <taxon>Aspidochirotacea</taxon>
        <taxon>Aspidochirotida</taxon>
        <taxon>Stichopodidae</taxon>
        <taxon>Apostichopus</taxon>
    </lineage>
</organism>
<evidence type="ECO:0000256" key="7">
    <source>
        <dbReference type="ARBA" id="ARBA00022600"/>
    </source>
</evidence>
<comment type="similarity">
    <text evidence="4 13">Belongs to the phosphorylase b kinase regulatory chain family.</text>
</comment>
<evidence type="ECO:0000256" key="5">
    <source>
        <dbReference type="ARBA" id="ARBA00022475"/>
    </source>
</evidence>
<feature type="domain" description="GH15-like" evidence="14">
    <location>
        <begin position="8"/>
        <end position="610"/>
    </location>
</feature>
<reference evidence="15 16" key="1">
    <citation type="journal article" date="2017" name="PLoS Biol.">
        <title>The sea cucumber genome provides insights into morphological evolution and visceral regeneration.</title>
        <authorList>
            <person name="Zhang X."/>
            <person name="Sun L."/>
            <person name="Yuan J."/>
            <person name="Sun Y."/>
            <person name="Gao Y."/>
            <person name="Zhang L."/>
            <person name="Li S."/>
            <person name="Dai H."/>
            <person name="Hamel J.F."/>
            <person name="Liu C."/>
            <person name="Yu Y."/>
            <person name="Liu S."/>
            <person name="Lin W."/>
            <person name="Guo K."/>
            <person name="Jin S."/>
            <person name="Xu P."/>
            <person name="Storey K.B."/>
            <person name="Huan P."/>
            <person name="Zhang T."/>
            <person name="Zhou Y."/>
            <person name="Zhang J."/>
            <person name="Lin C."/>
            <person name="Li X."/>
            <person name="Xing L."/>
            <person name="Huo D."/>
            <person name="Sun M."/>
            <person name="Wang L."/>
            <person name="Mercier A."/>
            <person name="Li F."/>
            <person name="Yang H."/>
            <person name="Xiang J."/>
        </authorList>
    </citation>
    <scope>NUCLEOTIDE SEQUENCE [LARGE SCALE GENOMIC DNA]</scope>
    <source>
        <strain evidence="15">Shaxun</strain>
        <tissue evidence="15">Muscle</tissue>
    </source>
</reference>
<evidence type="ECO:0000256" key="11">
    <source>
        <dbReference type="ARBA" id="ARBA00023288"/>
    </source>
</evidence>
<dbReference type="EMBL" id="MRZV01000445">
    <property type="protein sequence ID" value="PIK49843.1"/>
    <property type="molecule type" value="Genomic_DNA"/>
</dbReference>
<dbReference type="SUPFAM" id="SSF48208">
    <property type="entry name" value="Six-hairpin glycosidases"/>
    <property type="match status" value="1"/>
</dbReference>